<evidence type="ECO:0000259" key="1">
    <source>
        <dbReference type="Pfam" id="PF16158"/>
    </source>
</evidence>
<gene>
    <name evidence="2" type="ORF">BSTOLATCC_MIC41896</name>
</gene>
<keyword evidence="3" id="KW-1185">Reference proteome</keyword>
<reference evidence="2" key="1">
    <citation type="submission" date="2021-09" db="EMBL/GenBank/DDBJ databases">
        <authorList>
            <consortium name="AG Swart"/>
            <person name="Singh M."/>
            <person name="Singh A."/>
            <person name="Seah K."/>
            <person name="Emmerich C."/>
        </authorList>
    </citation>
    <scope>NUCLEOTIDE SEQUENCE</scope>
    <source>
        <strain evidence="2">ATCC30299</strain>
    </source>
</reference>
<feature type="domain" description="Nbr1 FW" evidence="1">
    <location>
        <begin position="152"/>
        <end position="237"/>
    </location>
</feature>
<protein>
    <recommendedName>
        <fullName evidence="1">Nbr1 FW domain-containing protein</fullName>
    </recommendedName>
</protein>
<proteinExistence type="predicted"/>
<evidence type="ECO:0000313" key="3">
    <source>
        <dbReference type="Proteomes" id="UP001162131"/>
    </source>
</evidence>
<evidence type="ECO:0000313" key="2">
    <source>
        <dbReference type="EMBL" id="CAG9326622.1"/>
    </source>
</evidence>
<name>A0AAU9JHA7_9CILI</name>
<sequence>MKVRLVKDDEHYDPVLVPDSYDTLKCMAIEAFGSVNFSYVYLTDEGELKEISSDEELFRAINSMRVCGQDTLVLLLENIDRFHSYSQEPVFDPLSIPKISPVKVNQSQYEPPEIIWETDEDPEPAKIIKQKSSEYGMKLVNGKRKIEKFCRAEEVFEERFKVKNDGIKVWERVDLKLEKGTIEITSIFIPRLRPGEIGEIVVKMRAPAIEGKASLEFSLYTGAGVSFGNTICYEVKVPSPLLMQLIAMGFGEKDAQLALDMSDDINAAVSSLCGEEIVYEEQPDDPEILK</sequence>
<dbReference type="SUPFAM" id="SSF54277">
    <property type="entry name" value="CAD &amp; PB1 domains"/>
    <property type="match status" value="1"/>
</dbReference>
<dbReference type="InterPro" id="IPR009060">
    <property type="entry name" value="UBA-like_sf"/>
</dbReference>
<dbReference type="CDD" id="cd05992">
    <property type="entry name" value="PB1"/>
    <property type="match status" value="1"/>
</dbReference>
<dbReference type="Proteomes" id="UP001162131">
    <property type="component" value="Unassembled WGS sequence"/>
</dbReference>
<dbReference type="InterPro" id="IPR013783">
    <property type="entry name" value="Ig-like_fold"/>
</dbReference>
<dbReference type="SUPFAM" id="SSF46934">
    <property type="entry name" value="UBA-like"/>
    <property type="match status" value="1"/>
</dbReference>
<dbReference type="Pfam" id="PF16158">
    <property type="entry name" value="N_BRCA1_IG"/>
    <property type="match status" value="1"/>
</dbReference>
<accession>A0AAU9JHA7</accession>
<dbReference type="EMBL" id="CAJZBQ010000041">
    <property type="protein sequence ID" value="CAG9326622.1"/>
    <property type="molecule type" value="Genomic_DNA"/>
</dbReference>
<dbReference type="AlphaFoldDB" id="A0AAU9JHA7"/>
<organism evidence="2 3">
    <name type="scientific">Blepharisma stoltei</name>
    <dbReference type="NCBI Taxonomy" id="1481888"/>
    <lineage>
        <taxon>Eukaryota</taxon>
        <taxon>Sar</taxon>
        <taxon>Alveolata</taxon>
        <taxon>Ciliophora</taxon>
        <taxon>Postciliodesmatophora</taxon>
        <taxon>Heterotrichea</taxon>
        <taxon>Heterotrichida</taxon>
        <taxon>Blepharismidae</taxon>
        <taxon>Blepharisma</taxon>
    </lineage>
</organism>
<comment type="caution">
    <text evidence="2">The sequence shown here is derived from an EMBL/GenBank/DDBJ whole genome shotgun (WGS) entry which is preliminary data.</text>
</comment>
<dbReference type="Gene3D" id="2.60.40.10">
    <property type="entry name" value="Immunoglobulins"/>
    <property type="match status" value="1"/>
</dbReference>
<dbReference type="InterPro" id="IPR032350">
    <property type="entry name" value="Nbr1_FW"/>
</dbReference>